<dbReference type="EMBL" id="VZAH01000047">
    <property type="protein sequence ID" value="MQP13737.1"/>
    <property type="molecule type" value="Genomic_DNA"/>
</dbReference>
<dbReference type="InterPro" id="IPR028082">
    <property type="entry name" value="Peripla_BP_I"/>
</dbReference>
<feature type="domain" description="HTH lacI-type" evidence="4">
    <location>
        <begin position="5"/>
        <end position="59"/>
    </location>
</feature>
<organism evidence="5 6">
    <name type="scientific">Segatella copri</name>
    <dbReference type="NCBI Taxonomy" id="165179"/>
    <lineage>
        <taxon>Bacteria</taxon>
        <taxon>Pseudomonadati</taxon>
        <taxon>Bacteroidota</taxon>
        <taxon>Bacteroidia</taxon>
        <taxon>Bacteroidales</taxon>
        <taxon>Prevotellaceae</taxon>
        <taxon>Segatella</taxon>
    </lineage>
</organism>
<dbReference type="GO" id="GO:0003700">
    <property type="term" value="F:DNA-binding transcription factor activity"/>
    <property type="evidence" value="ECO:0007669"/>
    <property type="project" value="TreeGrafter"/>
</dbReference>
<evidence type="ECO:0000313" key="6">
    <source>
        <dbReference type="Proteomes" id="UP000477980"/>
    </source>
</evidence>
<evidence type="ECO:0000256" key="1">
    <source>
        <dbReference type="ARBA" id="ARBA00023015"/>
    </source>
</evidence>
<keyword evidence="3" id="KW-0804">Transcription</keyword>
<dbReference type="RefSeq" id="WP_153091378.1">
    <property type="nucleotide sequence ID" value="NZ_VZAH01000047.1"/>
</dbReference>
<dbReference type="PROSITE" id="PS50932">
    <property type="entry name" value="HTH_LACI_2"/>
    <property type="match status" value="1"/>
</dbReference>
<protein>
    <submittedName>
        <fullName evidence="5">Substrate-binding domain-containing protein</fullName>
    </submittedName>
</protein>
<reference evidence="5 6" key="1">
    <citation type="submission" date="2019-09" db="EMBL/GenBank/DDBJ databases">
        <title>Distinct polysaccharide growth profiles of human intestinal Prevotella copri isolates.</title>
        <authorList>
            <person name="Fehlner-Peach H."/>
            <person name="Magnabosco C."/>
            <person name="Raghavan V."/>
            <person name="Scher J.U."/>
            <person name="Tett A."/>
            <person name="Cox L.M."/>
            <person name="Gottsegen C."/>
            <person name="Watters A."/>
            <person name="Wiltshire- Gordon J.D."/>
            <person name="Segata N."/>
            <person name="Bonneau R."/>
            <person name="Littman D.R."/>
        </authorList>
    </citation>
    <scope>NUCLEOTIDE SEQUENCE [LARGE SCALE GENOMIC DNA]</scope>
    <source>
        <strain evidence="6">iAA917</strain>
    </source>
</reference>
<dbReference type="Proteomes" id="UP000477980">
    <property type="component" value="Unassembled WGS sequence"/>
</dbReference>
<dbReference type="Gene3D" id="3.40.50.2300">
    <property type="match status" value="2"/>
</dbReference>
<dbReference type="PROSITE" id="PS00356">
    <property type="entry name" value="HTH_LACI_1"/>
    <property type="match status" value="1"/>
</dbReference>
<accession>A0A6G1VJQ8</accession>
<dbReference type="InterPro" id="IPR000843">
    <property type="entry name" value="HTH_LacI"/>
</dbReference>
<dbReference type="PANTHER" id="PTHR30146:SF144">
    <property type="entry name" value="LACI-FAMILY TRANSCRIPTION REGULATOR"/>
    <property type="match status" value="1"/>
</dbReference>
<comment type="caution">
    <text evidence="5">The sequence shown here is derived from an EMBL/GenBank/DDBJ whole genome shotgun (WGS) entry which is preliminary data.</text>
</comment>
<keyword evidence="1" id="KW-0805">Transcription regulation</keyword>
<dbReference type="SMART" id="SM00354">
    <property type="entry name" value="HTH_LACI"/>
    <property type="match status" value="1"/>
</dbReference>
<dbReference type="AlphaFoldDB" id="A0A6G1VJQ8"/>
<dbReference type="Pfam" id="PF00356">
    <property type="entry name" value="LacI"/>
    <property type="match status" value="1"/>
</dbReference>
<dbReference type="SUPFAM" id="SSF53822">
    <property type="entry name" value="Periplasmic binding protein-like I"/>
    <property type="match status" value="1"/>
</dbReference>
<dbReference type="GO" id="GO:0000976">
    <property type="term" value="F:transcription cis-regulatory region binding"/>
    <property type="evidence" value="ECO:0007669"/>
    <property type="project" value="TreeGrafter"/>
</dbReference>
<dbReference type="InterPro" id="IPR025997">
    <property type="entry name" value="SBP_2_dom"/>
</dbReference>
<proteinExistence type="predicted"/>
<dbReference type="OrthoDB" id="628703at2"/>
<dbReference type="PANTHER" id="PTHR30146">
    <property type="entry name" value="LACI-RELATED TRANSCRIPTIONAL REPRESSOR"/>
    <property type="match status" value="1"/>
</dbReference>
<dbReference type="InterPro" id="IPR010982">
    <property type="entry name" value="Lambda_DNA-bd_dom_sf"/>
</dbReference>
<keyword evidence="2" id="KW-0238">DNA-binding</keyword>
<dbReference type="Gene3D" id="1.10.260.40">
    <property type="entry name" value="lambda repressor-like DNA-binding domains"/>
    <property type="match status" value="1"/>
</dbReference>
<evidence type="ECO:0000313" key="5">
    <source>
        <dbReference type="EMBL" id="MQP13737.1"/>
    </source>
</evidence>
<dbReference type="SUPFAM" id="SSF47413">
    <property type="entry name" value="lambda repressor-like DNA-binding domains"/>
    <property type="match status" value="1"/>
</dbReference>
<dbReference type="Pfam" id="PF13407">
    <property type="entry name" value="Peripla_BP_4"/>
    <property type="match status" value="1"/>
</dbReference>
<name>A0A6G1VJQ8_9BACT</name>
<evidence type="ECO:0000259" key="4">
    <source>
        <dbReference type="PROSITE" id="PS50932"/>
    </source>
</evidence>
<gene>
    <name evidence="5" type="ORF">F7D25_04775</name>
</gene>
<evidence type="ECO:0000256" key="2">
    <source>
        <dbReference type="ARBA" id="ARBA00023125"/>
    </source>
</evidence>
<sequence length="354" mass="41144">MAERIRIKDIAERAGVSVGTVDRVLHDRPNVSKPAREKVEQALKEMNYQPNMYASALAYNKAYTFYLLIPKHESEAYWEEIEEGARKCEDQRRDFHIDVEIRFFERSNEDSFKAVSQEILDANPEGVIIVPSSLEVTRGFTDQLHQKGIPFILLDSYMPDLRPLSFYGQDSFCSGFFAAKMLMMLAGNEKEVMLMRQTKDGHVVSKQQDNREVGFRHYMHDHFPQIVINVLDLPLNGTRNEYQKMLGQYFDEHPATHHCITMTSKAHIVGDYLLKSNRRDVQIMGYDMVGKNAKCLREGSISFLIAQHAYMQGYYCVDTLFRAIVLKKKVNPVNYMPIELLMKENIDFYRRTQI</sequence>
<dbReference type="CDD" id="cd01392">
    <property type="entry name" value="HTH_LacI"/>
    <property type="match status" value="1"/>
</dbReference>
<evidence type="ECO:0000256" key="3">
    <source>
        <dbReference type="ARBA" id="ARBA00023163"/>
    </source>
</evidence>